<feature type="compositionally biased region" description="Polar residues" evidence="1">
    <location>
        <begin position="8"/>
        <end position="25"/>
    </location>
</feature>
<dbReference type="EMBL" id="JAAMOX010000001">
    <property type="protein sequence ID" value="NIH53267.1"/>
    <property type="molecule type" value="Genomic_DNA"/>
</dbReference>
<dbReference type="AlphaFoldDB" id="A0A7X5R0M1"/>
<reference evidence="2 3" key="1">
    <citation type="submission" date="2020-02" db="EMBL/GenBank/DDBJ databases">
        <title>Sequencing the genomes of 1000 actinobacteria strains.</title>
        <authorList>
            <person name="Klenk H.-P."/>
        </authorList>
    </citation>
    <scope>NUCLEOTIDE SEQUENCE [LARGE SCALE GENOMIC DNA]</scope>
    <source>
        <strain evidence="2 3">DSM 27960</strain>
    </source>
</reference>
<evidence type="ECO:0000313" key="3">
    <source>
        <dbReference type="Proteomes" id="UP000541033"/>
    </source>
</evidence>
<dbReference type="Proteomes" id="UP000541033">
    <property type="component" value="Unassembled WGS sequence"/>
</dbReference>
<organism evidence="2 3">
    <name type="scientific">Lysinibacter cavernae</name>
    <dbReference type="NCBI Taxonomy" id="1640652"/>
    <lineage>
        <taxon>Bacteria</taxon>
        <taxon>Bacillati</taxon>
        <taxon>Actinomycetota</taxon>
        <taxon>Actinomycetes</taxon>
        <taxon>Micrococcales</taxon>
        <taxon>Microbacteriaceae</taxon>
        <taxon>Lysinibacter</taxon>
    </lineage>
</organism>
<keyword evidence="3" id="KW-1185">Reference proteome</keyword>
<evidence type="ECO:0000256" key="1">
    <source>
        <dbReference type="SAM" id="MobiDB-lite"/>
    </source>
</evidence>
<gene>
    <name evidence="2" type="ORF">FHX76_001135</name>
</gene>
<feature type="region of interest" description="Disordered" evidence="1">
    <location>
        <begin position="1"/>
        <end position="25"/>
    </location>
</feature>
<protein>
    <submittedName>
        <fullName evidence="2">Uncharacterized protein</fullName>
    </submittedName>
</protein>
<comment type="caution">
    <text evidence="2">The sequence shown here is derived from an EMBL/GenBank/DDBJ whole genome shotgun (WGS) entry which is preliminary data.</text>
</comment>
<name>A0A7X5R0M1_9MICO</name>
<accession>A0A7X5R0M1</accession>
<proteinExistence type="predicted"/>
<evidence type="ECO:0000313" key="2">
    <source>
        <dbReference type="EMBL" id="NIH53267.1"/>
    </source>
</evidence>
<sequence length="94" mass="9812">MGAEAGIPSNSDGSSAPISTERSGSNASFTISLTLTAITVKYQIDGKPAEPLVTRDSDHPLGRATFLLVGTRRCGCHYTDSIQLLAFPVLGATM</sequence>